<evidence type="ECO:0000313" key="2">
    <source>
        <dbReference type="Proteomes" id="UP000053268"/>
    </source>
</evidence>
<gene>
    <name evidence="1" type="ORF">RR46_10719</name>
</gene>
<dbReference type="EMBL" id="KQ459602">
    <property type="protein sequence ID" value="KPI93459.1"/>
    <property type="molecule type" value="Genomic_DNA"/>
</dbReference>
<accession>A0A194PL52</accession>
<sequence>MNDPVRRYLVDSIKVKKSRAPLAAGGESVHRGAHCSRKTFYHVLRLCCARGGCALPVPRTSRLAPPPEIHELRHFSQPNAHDSARKIVR</sequence>
<keyword evidence="2" id="KW-1185">Reference proteome</keyword>
<evidence type="ECO:0000313" key="1">
    <source>
        <dbReference type="EMBL" id="KPI93459.1"/>
    </source>
</evidence>
<protein>
    <submittedName>
        <fullName evidence="1">Uncharacterized protein</fullName>
    </submittedName>
</protein>
<dbReference type="Proteomes" id="UP000053268">
    <property type="component" value="Unassembled WGS sequence"/>
</dbReference>
<organism evidence="1 2">
    <name type="scientific">Papilio xuthus</name>
    <name type="common">Asian swallowtail butterfly</name>
    <dbReference type="NCBI Taxonomy" id="66420"/>
    <lineage>
        <taxon>Eukaryota</taxon>
        <taxon>Metazoa</taxon>
        <taxon>Ecdysozoa</taxon>
        <taxon>Arthropoda</taxon>
        <taxon>Hexapoda</taxon>
        <taxon>Insecta</taxon>
        <taxon>Pterygota</taxon>
        <taxon>Neoptera</taxon>
        <taxon>Endopterygota</taxon>
        <taxon>Lepidoptera</taxon>
        <taxon>Glossata</taxon>
        <taxon>Ditrysia</taxon>
        <taxon>Papilionoidea</taxon>
        <taxon>Papilionidae</taxon>
        <taxon>Papilioninae</taxon>
        <taxon>Papilio</taxon>
    </lineage>
</organism>
<reference evidence="1 2" key="1">
    <citation type="journal article" date="2015" name="Nat. Commun.">
        <title>Outbred genome sequencing and CRISPR/Cas9 gene editing in butterflies.</title>
        <authorList>
            <person name="Li X."/>
            <person name="Fan D."/>
            <person name="Zhang W."/>
            <person name="Liu G."/>
            <person name="Zhang L."/>
            <person name="Zhao L."/>
            <person name="Fang X."/>
            <person name="Chen L."/>
            <person name="Dong Y."/>
            <person name="Chen Y."/>
            <person name="Ding Y."/>
            <person name="Zhao R."/>
            <person name="Feng M."/>
            <person name="Zhu Y."/>
            <person name="Feng Y."/>
            <person name="Jiang X."/>
            <person name="Zhu D."/>
            <person name="Xiang H."/>
            <person name="Feng X."/>
            <person name="Li S."/>
            <person name="Wang J."/>
            <person name="Zhang G."/>
            <person name="Kronforst M.R."/>
            <person name="Wang W."/>
        </authorList>
    </citation>
    <scope>NUCLEOTIDE SEQUENCE [LARGE SCALE GENOMIC DNA]</scope>
    <source>
        <strain evidence="1">Ya'a_city_454_Px</strain>
        <tissue evidence="1">Whole body</tissue>
    </source>
</reference>
<dbReference type="AlphaFoldDB" id="A0A194PL52"/>
<proteinExistence type="predicted"/>
<name>A0A194PL52_PAPXU</name>